<dbReference type="Pfam" id="PF02720">
    <property type="entry name" value="DUF222"/>
    <property type="match status" value="1"/>
</dbReference>
<gene>
    <name evidence="3" type="ORF">D9V41_17335</name>
</gene>
<keyword evidence="4" id="KW-1185">Reference proteome</keyword>
<proteinExistence type="predicted"/>
<evidence type="ECO:0000256" key="1">
    <source>
        <dbReference type="SAM" id="MobiDB-lite"/>
    </source>
</evidence>
<accession>A0A3L8P823</accession>
<evidence type="ECO:0000313" key="4">
    <source>
        <dbReference type="Proteomes" id="UP000282515"/>
    </source>
</evidence>
<feature type="non-terminal residue" evidence="3">
    <location>
        <position position="95"/>
    </location>
</feature>
<evidence type="ECO:0000313" key="3">
    <source>
        <dbReference type="EMBL" id="RLV51344.1"/>
    </source>
</evidence>
<name>A0A3L8P823_9ACTN</name>
<comment type="caution">
    <text evidence="3">The sequence shown here is derived from an EMBL/GenBank/DDBJ whole genome shotgun (WGS) entry which is preliminary data.</text>
</comment>
<sequence>MRSVVAPANGWSEHQAAGRIHEAETARDDLPTVWKAFGEGEIDAARVSVIANGAWKLTREQSVEKLDRRSVAYAATHTVGELRRWVKRFIARVEP</sequence>
<organism evidence="3 4">
    <name type="scientific">Aeromicrobium phragmitis</name>
    <dbReference type="NCBI Taxonomy" id="2478914"/>
    <lineage>
        <taxon>Bacteria</taxon>
        <taxon>Bacillati</taxon>
        <taxon>Actinomycetota</taxon>
        <taxon>Actinomycetes</taxon>
        <taxon>Propionibacteriales</taxon>
        <taxon>Nocardioidaceae</taxon>
        <taxon>Aeromicrobium</taxon>
    </lineage>
</organism>
<evidence type="ECO:0000259" key="2">
    <source>
        <dbReference type="Pfam" id="PF02720"/>
    </source>
</evidence>
<protein>
    <submittedName>
        <fullName evidence="3">DUF222 domain-containing protein</fullName>
    </submittedName>
</protein>
<feature type="domain" description="DUF222" evidence="2">
    <location>
        <begin position="3"/>
        <end position="95"/>
    </location>
</feature>
<dbReference type="Proteomes" id="UP000282515">
    <property type="component" value="Unassembled WGS sequence"/>
</dbReference>
<dbReference type="EMBL" id="RDBF01000278">
    <property type="protein sequence ID" value="RLV51344.1"/>
    <property type="molecule type" value="Genomic_DNA"/>
</dbReference>
<reference evidence="3 4" key="1">
    <citation type="submission" date="2018-10" db="EMBL/GenBank/DDBJ databases">
        <title>Aeromicrobium sp. 9W16Y-2 whole genome shotgun sequence.</title>
        <authorList>
            <person name="Li F."/>
        </authorList>
    </citation>
    <scope>NUCLEOTIDE SEQUENCE [LARGE SCALE GENOMIC DNA]</scope>
    <source>
        <strain evidence="3 4">9W16Y-2</strain>
    </source>
</reference>
<dbReference type="AlphaFoldDB" id="A0A3L8P823"/>
<feature type="region of interest" description="Disordered" evidence="1">
    <location>
        <begin position="1"/>
        <end position="20"/>
    </location>
</feature>
<dbReference type="InterPro" id="IPR003870">
    <property type="entry name" value="DUF222"/>
</dbReference>